<keyword evidence="1" id="KW-0732">Signal</keyword>
<feature type="signal peptide" evidence="1">
    <location>
        <begin position="1"/>
        <end position="27"/>
    </location>
</feature>
<dbReference type="Proteomes" id="UP000593892">
    <property type="component" value="Chromosome"/>
</dbReference>
<evidence type="ECO:0000259" key="2">
    <source>
        <dbReference type="Pfam" id="PF07589"/>
    </source>
</evidence>
<dbReference type="RefSeq" id="WP_194450827.1">
    <property type="nucleotide sequence ID" value="NZ_CP063849.1"/>
</dbReference>
<feature type="domain" description="Ice-binding protein C-terminal" evidence="2">
    <location>
        <begin position="189"/>
        <end position="212"/>
    </location>
</feature>
<accession>A0A7S7NSV3</accession>
<evidence type="ECO:0000256" key="1">
    <source>
        <dbReference type="SAM" id="SignalP"/>
    </source>
</evidence>
<name>A0A7S7NSV3_PALFE</name>
<dbReference type="NCBIfam" id="NF038129">
    <property type="entry name" value="PEP_NF038129"/>
    <property type="match status" value="1"/>
</dbReference>
<organism evidence="3 4">
    <name type="scientific">Paludibaculum fermentans</name>
    <dbReference type="NCBI Taxonomy" id="1473598"/>
    <lineage>
        <taxon>Bacteria</taxon>
        <taxon>Pseudomonadati</taxon>
        <taxon>Acidobacteriota</taxon>
        <taxon>Terriglobia</taxon>
        <taxon>Bryobacterales</taxon>
        <taxon>Bryobacteraceae</taxon>
        <taxon>Paludibaculum</taxon>
    </lineage>
</organism>
<dbReference type="AlphaFoldDB" id="A0A7S7NSV3"/>
<protein>
    <submittedName>
        <fullName evidence="3">NF038129 family PEP-CTERM protein</fullName>
    </submittedName>
</protein>
<evidence type="ECO:0000313" key="3">
    <source>
        <dbReference type="EMBL" id="QOY89165.1"/>
    </source>
</evidence>
<dbReference type="Pfam" id="PF07589">
    <property type="entry name" value="PEP-CTERM"/>
    <property type="match status" value="1"/>
</dbReference>
<sequence length="212" mass="21718">MSAYRNLMAKAAAGALLLLLMAVPSQAAVILVSIDTTPLMTGVTGPYSIEFQLVDGDGIANNTVTIDSFTFGGGSASGAATVLGGVTGDLSSSVVMNDTSFFNTFYQPFVPGNLLAFQVTVTGNYVAPTPDGFSFAILNGSLLEVSTTGMANELVFVDLKTPPVISQYQGIAVGDDPVLGAATADFQGVPEPSTGLICLVGLGLLALRARKR</sequence>
<dbReference type="KEGG" id="pfer:IRI77_04180"/>
<dbReference type="EMBL" id="CP063849">
    <property type="protein sequence ID" value="QOY89165.1"/>
    <property type="molecule type" value="Genomic_DNA"/>
</dbReference>
<gene>
    <name evidence="3" type="ORF">IRI77_04180</name>
</gene>
<keyword evidence="4" id="KW-1185">Reference proteome</keyword>
<evidence type="ECO:0000313" key="4">
    <source>
        <dbReference type="Proteomes" id="UP000593892"/>
    </source>
</evidence>
<dbReference type="NCBIfam" id="TIGR02595">
    <property type="entry name" value="PEP_CTERM"/>
    <property type="match status" value="1"/>
</dbReference>
<feature type="chain" id="PRO_5032311792" evidence="1">
    <location>
        <begin position="28"/>
        <end position="212"/>
    </location>
</feature>
<dbReference type="InterPro" id="IPR013424">
    <property type="entry name" value="Ice-binding_C"/>
</dbReference>
<reference evidence="3 4" key="1">
    <citation type="submission" date="2020-10" db="EMBL/GenBank/DDBJ databases">
        <title>Complete genome sequence of Paludibaculum fermentans P105T, a facultatively anaerobic acidobacterium capable of dissimilatory Fe(III) reduction.</title>
        <authorList>
            <person name="Dedysh S.N."/>
            <person name="Beletsky A.V."/>
            <person name="Kulichevskaya I.S."/>
            <person name="Mardanov A.V."/>
            <person name="Ravin N.V."/>
        </authorList>
    </citation>
    <scope>NUCLEOTIDE SEQUENCE [LARGE SCALE GENOMIC DNA]</scope>
    <source>
        <strain evidence="3 4">P105</strain>
    </source>
</reference>
<proteinExistence type="predicted"/>